<comment type="caution">
    <text evidence="11">The sequence shown here is derived from an EMBL/GenBank/DDBJ whole genome shotgun (WGS) entry which is preliminary data.</text>
</comment>
<evidence type="ECO:0000256" key="4">
    <source>
        <dbReference type="ARBA" id="ARBA00022840"/>
    </source>
</evidence>
<dbReference type="GO" id="GO:0004708">
    <property type="term" value="F:MAP kinase kinase activity"/>
    <property type="evidence" value="ECO:0007669"/>
    <property type="project" value="UniProtKB-EC"/>
</dbReference>
<comment type="catalytic activity">
    <reaction evidence="8">
        <text>L-threonyl-[protein] + ATP = O-phospho-L-threonyl-[protein] + ADP + H(+)</text>
        <dbReference type="Rhea" id="RHEA:46608"/>
        <dbReference type="Rhea" id="RHEA-COMP:11060"/>
        <dbReference type="Rhea" id="RHEA-COMP:11605"/>
        <dbReference type="ChEBI" id="CHEBI:15378"/>
        <dbReference type="ChEBI" id="CHEBI:30013"/>
        <dbReference type="ChEBI" id="CHEBI:30616"/>
        <dbReference type="ChEBI" id="CHEBI:61977"/>
        <dbReference type="ChEBI" id="CHEBI:456216"/>
        <dbReference type="EC" id="2.7.12.2"/>
    </reaction>
</comment>
<dbReference type="InterPro" id="IPR011009">
    <property type="entry name" value="Kinase-like_dom_sf"/>
</dbReference>
<feature type="non-terminal residue" evidence="11">
    <location>
        <position position="1"/>
    </location>
</feature>
<evidence type="ECO:0000256" key="3">
    <source>
        <dbReference type="ARBA" id="ARBA00022777"/>
    </source>
</evidence>
<accession>A0A9P8VM54</accession>
<dbReference type="Gene3D" id="1.10.510.10">
    <property type="entry name" value="Transferase(Phosphotransferase) domain 1"/>
    <property type="match status" value="1"/>
</dbReference>
<dbReference type="PROSITE" id="PS00108">
    <property type="entry name" value="PROTEIN_KINASE_ST"/>
    <property type="match status" value="1"/>
</dbReference>
<evidence type="ECO:0000256" key="5">
    <source>
        <dbReference type="ARBA" id="ARBA00038035"/>
    </source>
</evidence>
<dbReference type="GO" id="GO:0005524">
    <property type="term" value="F:ATP binding"/>
    <property type="evidence" value="ECO:0007669"/>
    <property type="project" value="UniProtKB-KW"/>
</dbReference>
<dbReference type="OrthoDB" id="10252171at2759"/>
<evidence type="ECO:0000256" key="1">
    <source>
        <dbReference type="ARBA" id="ARBA00022679"/>
    </source>
</evidence>
<evidence type="ECO:0000259" key="10">
    <source>
        <dbReference type="PROSITE" id="PS50011"/>
    </source>
</evidence>
<dbReference type="EMBL" id="JAGSXJ010000001">
    <property type="protein sequence ID" value="KAH6697421.1"/>
    <property type="molecule type" value="Genomic_DNA"/>
</dbReference>
<evidence type="ECO:0000256" key="9">
    <source>
        <dbReference type="ARBA" id="ARBA00051693"/>
    </source>
</evidence>
<dbReference type="PROSITE" id="PS50011">
    <property type="entry name" value="PROTEIN_KINASE_DOM"/>
    <property type="match status" value="1"/>
</dbReference>
<keyword evidence="3 11" id="KW-0418">Kinase</keyword>
<comment type="catalytic activity">
    <reaction evidence="9">
        <text>L-tyrosyl-[protein] + ATP = O-phospho-L-tyrosyl-[protein] + ADP + H(+)</text>
        <dbReference type="Rhea" id="RHEA:10596"/>
        <dbReference type="Rhea" id="RHEA-COMP:10136"/>
        <dbReference type="Rhea" id="RHEA-COMP:20101"/>
        <dbReference type="ChEBI" id="CHEBI:15378"/>
        <dbReference type="ChEBI" id="CHEBI:30616"/>
        <dbReference type="ChEBI" id="CHEBI:46858"/>
        <dbReference type="ChEBI" id="CHEBI:61978"/>
        <dbReference type="ChEBI" id="CHEBI:456216"/>
        <dbReference type="EC" id="2.7.12.2"/>
    </reaction>
</comment>
<comment type="similarity">
    <text evidence="5">Belongs to the protein kinase superfamily. STE Ser/Thr protein kinase family. MAP kinase kinase subfamily.</text>
</comment>
<comment type="catalytic activity">
    <reaction evidence="7">
        <text>L-seryl-[protein] + ATP = O-phospho-L-seryl-[protein] + ADP + H(+)</text>
        <dbReference type="Rhea" id="RHEA:17989"/>
        <dbReference type="Rhea" id="RHEA-COMP:9863"/>
        <dbReference type="Rhea" id="RHEA-COMP:11604"/>
        <dbReference type="ChEBI" id="CHEBI:15378"/>
        <dbReference type="ChEBI" id="CHEBI:29999"/>
        <dbReference type="ChEBI" id="CHEBI:30616"/>
        <dbReference type="ChEBI" id="CHEBI:83421"/>
        <dbReference type="ChEBI" id="CHEBI:456216"/>
        <dbReference type="EC" id="2.7.12.2"/>
    </reaction>
</comment>
<dbReference type="PANTHER" id="PTHR48013:SF9">
    <property type="entry name" value="DUAL SPECIFICITY MITOGEN-ACTIVATED PROTEIN KINASE KINASE 5"/>
    <property type="match status" value="1"/>
</dbReference>
<evidence type="ECO:0000256" key="7">
    <source>
        <dbReference type="ARBA" id="ARBA00049014"/>
    </source>
</evidence>
<keyword evidence="2" id="KW-0547">Nucleotide-binding</keyword>
<evidence type="ECO:0000256" key="6">
    <source>
        <dbReference type="ARBA" id="ARBA00038999"/>
    </source>
</evidence>
<evidence type="ECO:0000256" key="2">
    <source>
        <dbReference type="ARBA" id="ARBA00022741"/>
    </source>
</evidence>
<dbReference type="EC" id="2.7.12.2" evidence="6"/>
<reference evidence="11" key="1">
    <citation type="journal article" date="2021" name="Nat. Commun.">
        <title>Genetic determinants of endophytism in the Arabidopsis root mycobiome.</title>
        <authorList>
            <person name="Mesny F."/>
            <person name="Miyauchi S."/>
            <person name="Thiergart T."/>
            <person name="Pickel B."/>
            <person name="Atanasova L."/>
            <person name="Karlsson M."/>
            <person name="Huettel B."/>
            <person name="Barry K.W."/>
            <person name="Haridas S."/>
            <person name="Chen C."/>
            <person name="Bauer D."/>
            <person name="Andreopoulos W."/>
            <person name="Pangilinan J."/>
            <person name="LaButti K."/>
            <person name="Riley R."/>
            <person name="Lipzen A."/>
            <person name="Clum A."/>
            <person name="Drula E."/>
            <person name="Henrissat B."/>
            <person name="Kohler A."/>
            <person name="Grigoriev I.V."/>
            <person name="Martin F.M."/>
            <person name="Hacquard S."/>
        </authorList>
    </citation>
    <scope>NUCLEOTIDE SEQUENCE</scope>
    <source>
        <strain evidence="11">MPI-SDFR-AT-0117</strain>
    </source>
</reference>
<sequence length="299" mass="33836">MDVSNRFQAWSLETVFVSSDERHHLHPDAEPDVWRRGALLGSGGFGDVFTERCVDGPRRHQTRAVKQIRKSPDAWRLVQRELGVLVDCATDDNKHDSRDNFVRFLGWFGDSTHLYIAMELVPFGDLQSHISTRPCSERSTAVIIEQVGRALQFMHERSFVHRDLKPANILVARPCPDWHVKLTDFGISKNIDNTELRTQVGTAAYMAPELFERNDANIKITSAVDIWSLGAVAFCARTGKAPFANTYELCKFSSGTTRFPTQPLMRSSGAFVDFIFRLMEKLPAGRPTMAEALEHDWVV</sequence>
<name>A0A9P8VM54_9PEZI</name>
<dbReference type="SUPFAM" id="SSF56112">
    <property type="entry name" value="Protein kinase-like (PK-like)"/>
    <property type="match status" value="1"/>
</dbReference>
<dbReference type="Pfam" id="PF00069">
    <property type="entry name" value="Pkinase"/>
    <property type="match status" value="1"/>
</dbReference>
<proteinExistence type="inferred from homology"/>
<dbReference type="InterPro" id="IPR000719">
    <property type="entry name" value="Prot_kinase_dom"/>
</dbReference>
<dbReference type="AlphaFoldDB" id="A0A9P8VM54"/>
<keyword evidence="12" id="KW-1185">Reference proteome</keyword>
<protein>
    <recommendedName>
        <fullName evidence="6">mitogen-activated protein kinase kinase</fullName>
        <ecNumber evidence="6">2.7.12.2</ecNumber>
    </recommendedName>
</protein>
<gene>
    <name evidence="11" type="ORF">F5X68DRAFT_126341</name>
</gene>
<dbReference type="PANTHER" id="PTHR48013">
    <property type="entry name" value="DUAL SPECIFICITY MITOGEN-ACTIVATED PROTEIN KINASE KINASE 5-RELATED"/>
    <property type="match status" value="1"/>
</dbReference>
<feature type="domain" description="Protein kinase" evidence="10">
    <location>
        <begin position="34"/>
        <end position="298"/>
    </location>
</feature>
<evidence type="ECO:0000313" key="12">
    <source>
        <dbReference type="Proteomes" id="UP000770015"/>
    </source>
</evidence>
<dbReference type="InterPro" id="IPR008271">
    <property type="entry name" value="Ser/Thr_kinase_AS"/>
</dbReference>
<evidence type="ECO:0000313" key="11">
    <source>
        <dbReference type="EMBL" id="KAH6697421.1"/>
    </source>
</evidence>
<keyword evidence="4" id="KW-0067">ATP-binding</keyword>
<evidence type="ECO:0000256" key="8">
    <source>
        <dbReference type="ARBA" id="ARBA00049299"/>
    </source>
</evidence>
<organism evidence="11 12">
    <name type="scientific">Plectosphaerella plurivora</name>
    <dbReference type="NCBI Taxonomy" id="936078"/>
    <lineage>
        <taxon>Eukaryota</taxon>
        <taxon>Fungi</taxon>
        <taxon>Dikarya</taxon>
        <taxon>Ascomycota</taxon>
        <taxon>Pezizomycotina</taxon>
        <taxon>Sordariomycetes</taxon>
        <taxon>Hypocreomycetidae</taxon>
        <taxon>Glomerellales</taxon>
        <taxon>Plectosphaerellaceae</taxon>
        <taxon>Plectosphaerella</taxon>
    </lineage>
</organism>
<dbReference type="Proteomes" id="UP000770015">
    <property type="component" value="Unassembled WGS sequence"/>
</dbReference>
<keyword evidence="1" id="KW-0808">Transferase</keyword>
<dbReference type="SMART" id="SM00220">
    <property type="entry name" value="S_TKc"/>
    <property type="match status" value="1"/>
</dbReference>